<dbReference type="AlphaFoldDB" id="A0A375IMN3"/>
<proteinExistence type="predicted"/>
<reference evidence="1 2" key="1">
    <citation type="submission" date="2018-01" db="EMBL/GenBank/DDBJ databases">
        <authorList>
            <person name="Gaut B.S."/>
            <person name="Morton B.R."/>
            <person name="Clegg M.T."/>
            <person name="Duvall M.R."/>
        </authorList>
    </citation>
    <scope>NUCLEOTIDE SEQUENCE [LARGE SCALE GENOMIC DNA]</scope>
    <source>
        <strain evidence="1">Cupriavidus taiwanensis LMG 19425</strain>
        <plasmid evidence="2">Plasmid ii</plasmid>
    </source>
</reference>
<dbReference type="EMBL" id="LT991977">
    <property type="protein sequence ID" value="SPK75916.1"/>
    <property type="molecule type" value="Genomic_DNA"/>
</dbReference>
<gene>
    <name evidence="1" type="ORF">CT19425_MP70076</name>
</gene>
<organism evidence="1 2">
    <name type="scientific">Cupriavidus taiwanensis</name>
    <dbReference type="NCBI Taxonomy" id="164546"/>
    <lineage>
        <taxon>Bacteria</taxon>
        <taxon>Pseudomonadati</taxon>
        <taxon>Pseudomonadota</taxon>
        <taxon>Betaproteobacteria</taxon>
        <taxon>Burkholderiales</taxon>
        <taxon>Burkholderiaceae</taxon>
        <taxon>Cupriavidus</taxon>
    </lineage>
</organism>
<protein>
    <submittedName>
        <fullName evidence="1">Uncharacterized protein</fullName>
    </submittedName>
</protein>
<sequence>MVALKDSWAARTLNLCARRDVLGPRSYVSALLDLLRQGYDKGQGE</sequence>
<accession>A0A375IMN3</accession>
<name>A0A375IMN3_9BURK</name>
<evidence type="ECO:0000313" key="1">
    <source>
        <dbReference type="EMBL" id="SPK75916.1"/>
    </source>
</evidence>
<evidence type="ECO:0000313" key="2">
    <source>
        <dbReference type="Proteomes" id="UP000255505"/>
    </source>
</evidence>
<dbReference type="Proteomes" id="UP000255505">
    <property type="component" value="Plasmid II"/>
</dbReference>
<geneLocation type="plasmid" evidence="1">
    <name>II</name>
</geneLocation>
<keyword evidence="1" id="KW-0614">Plasmid</keyword>